<evidence type="ECO:0000313" key="2">
    <source>
        <dbReference type="Proteomes" id="UP000675968"/>
    </source>
</evidence>
<dbReference type="SUPFAM" id="SSF53335">
    <property type="entry name" value="S-adenosyl-L-methionine-dependent methyltransferases"/>
    <property type="match status" value="1"/>
</dbReference>
<dbReference type="GO" id="GO:0008168">
    <property type="term" value="F:methyltransferase activity"/>
    <property type="evidence" value="ECO:0007669"/>
    <property type="project" value="UniProtKB-KW"/>
</dbReference>
<dbReference type="InterPro" id="IPR029063">
    <property type="entry name" value="SAM-dependent_MTases_sf"/>
</dbReference>
<dbReference type="EMBL" id="JAGVWC010000011">
    <property type="protein sequence ID" value="MBS3061877.1"/>
    <property type="molecule type" value="Genomic_DNA"/>
</dbReference>
<reference evidence="1" key="1">
    <citation type="submission" date="2021-03" db="EMBL/GenBank/DDBJ databases">
        <authorList>
            <person name="Jaffe A."/>
        </authorList>
    </citation>
    <scope>NUCLEOTIDE SEQUENCE</scope>
    <source>
        <strain evidence="1">RIFCSPLOWO2_01_FULL_AR10_48_17</strain>
    </source>
</reference>
<dbReference type="Gene3D" id="3.40.50.150">
    <property type="entry name" value="Vaccinia Virus protein VP39"/>
    <property type="match status" value="1"/>
</dbReference>
<proteinExistence type="predicted"/>
<keyword evidence="1" id="KW-0489">Methyltransferase</keyword>
<evidence type="ECO:0000313" key="1">
    <source>
        <dbReference type="EMBL" id="MBS3061877.1"/>
    </source>
</evidence>
<keyword evidence="1" id="KW-0808">Transferase</keyword>
<accession>A0A8T4L5I9</accession>
<protein>
    <submittedName>
        <fullName evidence="1">Class I SAM-dependent methyltransferase</fullName>
    </submittedName>
</protein>
<comment type="caution">
    <text evidence="1">The sequence shown here is derived from an EMBL/GenBank/DDBJ whole genome shotgun (WGS) entry which is preliminary data.</text>
</comment>
<reference evidence="1" key="2">
    <citation type="submission" date="2021-05" db="EMBL/GenBank/DDBJ databases">
        <title>Protein family content uncovers lineage relationships and bacterial pathway maintenance mechanisms in DPANN archaea.</title>
        <authorList>
            <person name="Castelle C.J."/>
            <person name="Meheust R."/>
            <person name="Jaffe A.L."/>
            <person name="Seitz K."/>
            <person name="Gong X."/>
            <person name="Baker B.J."/>
            <person name="Banfield J.F."/>
        </authorList>
    </citation>
    <scope>NUCLEOTIDE SEQUENCE</scope>
    <source>
        <strain evidence="1">RIFCSPLOWO2_01_FULL_AR10_48_17</strain>
    </source>
</reference>
<gene>
    <name evidence="1" type="ORF">J4215_04830</name>
</gene>
<dbReference type="Proteomes" id="UP000675968">
    <property type="component" value="Unassembled WGS sequence"/>
</dbReference>
<dbReference type="AlphaFoldDB" id="A0A8T4L5I9"/>
<dbReference type="GO" id="GO:0032259">
    <property type="term" value="P:methylation"/>
    <property type="evidence" value="ECO:0007669"/>
    <property type="project" value="UniProtKB-KW"/>
</dbReference>
<organism evidence="1 2">
    <name type="scientific">Candidatus Iainarchaeum sp</name>
    <dbReference type="NCBI Taxonomy" id="3101447"/>
    <lineage>
        <taxon>Archaea</taxon>
        <taxon>Candidatus Iainarchaeota</taxon>
        <taxon>Candidatus Iainarchaeia</taxon>
        <taxon>Candidatus Iainarchaeales</taxon>
        <taxon>Candidatus Iainarchaeaceae</taxon>
        <taxon>Candidatus Iainarchaeum</taxon>
    </lineage>
</organism>
<name>A0A8T4L5I9_9ARCH</name>
<sequence length="288" mass="33076">MGLKKWFKKKPVHYFPDVRKIVAYAIPWDPHVLRTANQGINPNDSQLANKLGIKPKEKIIVVAGGAGDWARGLSKTNPVRYTDLSKPMTRFAEKEKRGPLSFHARPAEIVVTKPNQFDWTFSFEPYPLGANLKLVLVRSLLNRKGGKIVESNYSTLKKYLAHIAEMYGAHMTVEAVHVNNQVFHPNKVEVATLLSNPRARQKAWADVRLLKQLTLALRRKRILVPSEVCKKLKISKQELRESSARLSAISFWFPVEQSEVLTGPVRRYMRQWLNRQNPIKRSKRAKPR</sequence>